<name>A0ABR8QDZ3_9CELL</name>
<dbReference type="Pfam" id="PF13510">
    <property type="entry name" value="Fer2_4"/>
    <property type="match status" value="1"/>
</dbReference>
<accession>A0ABR8QDZ3</accession>
<evidence type="ECO:0000313" key="4">
    <source>
        <dbReference type="Proteomes" id="UP000604241"/>
    </source>
</evidence>
<dbReference type="InterPro" id="IPR042204">
    <property type="entry name" value="2Fe-2S-bd_N"/>
</dbReference>
<keyword evidence="1" id="KW-0560">Oxidoreductase</keyword>
<evidence type="ECO:0000313" key="3">
    <source>
        <dbReference type="EMBL" id="MBD7918601.1"/>
    </source>
</evidence>
<feature type="compositionally biased region" description="Basic and acidic residues" evidence="2">
    <location>
        <begin position="89"/>
        <end position="104"/>
    </location>
</feature>
<feature type="region of interest" description="Disordered" evidence="2">
    <location>
        <begin position="81"/>
        <end position="104"/>
    </location>
</feature>
<dbReference type="SUPFAM" id="SSF54292">
    <property type="entry name" value="2Fe-2S ferredoxin-like"/>
    <property type="match status" value="1"/>
</dbReference>
<proteinExistence type="predicted"/>
<organism evidence="3 4">
    <name type="scientific">Cellulomonas avistercoris</name>
    <dbReference type="NCBI Taxonomy" id="2762242"/>
    <lineage>
        <taxon>Bacteria</taxon>
        <taxon>Bacillati</taxon>
        <taxon>Actinomycetota</taxon>
        <taxon>Actinomycetes</taxon>
        <taxon>Micrococcales</taxon>
        <taxon>Cellulomonadaceae</taxon>
        <taxon>Cellulomonas</taxon>
    </lineage>
</organism>
<protein>
    <submittedName>
        <fullName evidence="3">(2Fe-2S)-binding protein</fullName>
    </submittedName>
</protein>
<dbReference type="Proteomes" id="UP000604241">
    <property type="component" value="Unassembled WGS sequence"/>
</dbReference>
<sequence length="104" mass="10807">MDGGPRAGRVAGPRGAGFALRVDGRDVTAYDGESIAAALLAGGVEAFRTTADGEARAPFCHMGTCFECVVRVNGRSLRACLTPATPGDDVGRVDEREPDERRAG</sequence>
<dbReference type="InterPro" id="IPR036010">
    <property type="entry name" value="2Fe-2S_ferredoxin-like_sf"/>
</dbReference>
<keyword evidence="4" id="KW-1185">Reference proteome</keyword>
<evidence type="ECO:0000256" key="1">
    <source>
        <dbReference type="ARBA" id="ARBA00023002"/>
    </source>
</evidence>
<comment type="caution">
    <text evidence="3">The sequence shown here is derived from an EMBL/GenBank/DDBJ whole genome shotgun (WGS) entry which is preliminary data.</text>
</comment>
<reference evidence="3 4" key="1">
    <citation type="submission" date="2020-08" db="EMBL/GenBank/DDBJ databases">
        <title>A Genomic Blueprint of the Chicken Gut Microbiome.</title>
        <authorList>
            <person name="Gilroy R."/>
            <person name="Ravi A."/>
            <person name="Getino M."/>
            <person name="Pursley I."/>
            <person name="Horton D.L."/>
            <person name="Alikhan N.-F."/>
            <person name="Baker D."/>
            <person name="Gharbi K."/>
            <person name="Hall N."/>
            <person name="Watson M."/>
            <person name="Adriaenssens E.M."/>
            <person name="Foster-Nyarko E."/>
            <person name="Jarju S."/>
            <person name="Secka A."/>
            <person name="Antonio M."/>
            <person name="Oren A."/>
            <person name="Chaudhuri R."/>
            <person name="La Ragione R.M."/>
            <person name="Hildebrand F."/>
            <person name="Pallen M.J."/>
        </authorList>
    </citation>
    <scope>NUCLEOTIDE SEQUENCE [LARGE SCALE GENOMIC DNA]</scope>
    <source>
        <strain evidence="3 4">Sa3CUA2</strain>
    </source>
</reference>
<dbReference type="EMBL" id="JACSQV010000007">
    <property type="protein sequence ID" value="MBD7918601.1"/>
    <property type="molecule type" value="Genomic_DNA"/>
</dbReference>
<evidence type="ECO:0000256" key="2">
    <source>
        <dbReference type="SAM" id="MobiDB-lite"/>
    </source>
</evidence>
<gene>
    <name evidence="3" type="ORF">H9657_09980</name>
</gene>
<dbReference type="Gene3D" id="3.10.20.440">
    <property type="entry name" value="2Fe-2S iron-sulphur cluster binding domain, sarcosine oxidase, alpha subunit, N-terminal domain"/>
    <property type="match status" value="1"/>
</dbReference>